<dbReference type="AlphaFoldDB" id="A0A6A5ZIR3"/>
<protein>
    <recommendedName>
        <fullName evidence="3">F-box domain-containing protein</fullName>
    </recommendedName>
</protein>
<keyword evidence="2" id="KW-1185">Reference proteome</keyword>
<organism evidence="1 2">
    <name type="scientific">Lophiotrema nucula</name>
    <dbReference type="NCBI Taxonomy" id="690887"/>
    <lineage>
        <taxon>Eukaryota</taxon>
        <taxon>Fungi</taxon>
        <taxon>Dikarya</taxon>
        <taxon>Ascomycota</taxon>
        <taxon>Pezizomycotina</taxon>
        <taxon>Dothideomycetes</taxon>
        <taxon>Pleosporomycetidae</taxon>
        <taxon>Pleosporales</taxon>
        <taxon>Lophiotremataceae</taxon>
        <taxon>Lophiotrema</taxon>
    </lineage>
</organism>
<sequence>MLKPDTAGTLTPGQSQLESLPAELLEHIGRYLPRDAAASFTLTSCTISQKLGTNAWAVVSQSTKAKERFIQKLSRDISTYAPCLICGVLRPFDSAQAWPLLKRHDGNRSTPGSFHAISSFLAQKVKAYQESGGRYGVCPSTLACSGTFLKPWATQDIGILTNTGFDQHIIQNGLPITYKATTRLGKFSASSTPLLSHVQYRIELPSPWSSFSTAERFAILRDFYLCPHIYASKLQYRDPSDPTYPADSSISYWLPDPIPESQLLCQFCYADFRAVFSSTSELEHGIAIDVWRNLDGGCNDGFKELVYCHPRDYWGPYKYGQVKQTFEIGTEL</sequence>
<proteinExistence type="predicted"/>
<evidence type="ECO:0008006" key="3">
    <source>
        <dbReference type="Google" id="ProtNLM"/>
    </source>
</evidence>
<dbReference type="OrthoDB" id="3766406at2759"/>
<dbReference type="EMBL" id="ML977315">
    <property type="protein sequence ID" value="KAF2119329.1"/>
    <property type="molecule type" value="Genomic_DNA"/>
</dbReference>
<dbReference type="Proteomes" id="UP000799770">
    <property type="component" value="Unassembled WGS sequence"/>
</dbReference>
<evidence type="ECO:0000313" key="1">
    <source>
        <dbReference type="EMBL" id="KAF2119329.1"/>
    </source>
</evidence>
<accession>A0A6A5ZIR3</accession>
<evidence type="ECO:0000313" key="2">
    <source>
        <dbReference type="Proteomes" id="UP000799770"/>
    </source>
</evidence>
<reference evidence="1" key="1">
    <citation type="journal article" date="2020" name="Stud. Mycol.">
        <title>101 Dothideomycetes genomes: a test case for predicting lifestyles and emergence of pathogens.</title>
        <authorList>
            <person name="Haridas S."/>
            <person name="Albert R."/>
            <person name="Binder M."/>
            <person name="Bloem J."/>
            <person name="Labutti K."/>
            <person name="Salamov A."/>
            <person name="Andreopoulos B."/>
            <person name="Baker S."/>
            <person name="Barry K."/>
            <person name="Bills G."/>
            <person name="Bluhm B."/>
            <person name="Cannon C."/>
            <person name="Castanera R."/>
            <person name="Culley D."/>
            <person name="Daum C."/>
            <person name="Ezra D."/>
            <person name="Gonzalez J."/>
            <person name="Henrissat B."/>
            <person name="Kuo A."/>
            <person name="Liang C."/>
            <person name="Lipzen A."/>
            <person name="Lutzoni F."/>
            <person name="Magnuson J."/>
            <person name="Mondo S."/>
            <person name="Nolan M."/>
            <person name="Ohm R."/>
            <person name="Pangilinan J."/>
            <person name="Park H.-J."/>
            <person name="Ramirez L."/>
            <person name="Alfaro M."/>
            <person name="Sun H."/>
            <person name="Tritt A."/>
            <person name="Yoshinaga Y."/>
            <person name="Zwiers L.-H."/>
            <person name="Turgeon B."/>
            <person name="Goodwin S."/>
            <person name="Spatafora J."/>
            <person name="Crous P."/>
            <person name="Grigoriev I."/>
        </authorList>
    </citation>
    <scope>NUCLEOTIDE SEQUENCE</scope>
    <source>
        <strain evidence="1">CBS 627.86</strain>
    </source>
</reference>
<gene>
    <name evidence="1" type="ORF">BDV96DRAFT_642360</name>
</gene>
<name>A0A6A5ZIR3_9PLEO</name>